<name>A0A3B3SD50_9TELE</name>
<dbReference type="Proteomes" id="UP000261540">
    <property type="component" value="Unplaced"/>
</dbReference>
<accession>A0A3B3SD50</accession>
<organism evidence="2 3">
    <name type="scientific">Paramormyrops kingsleyae</name>
    <dbReference type="NCBI Taxonomy" id="1676925"/>
    <lineage>
        <taxon>Eukaryota</taxon>
        <taxon>Metazoa</taxon>
        <taxon>Chordata</taxon>
        <taxon>Craniata</taxon>
        <taxon>Vertebrata</taxon>
        <taxon>Euteleostomi</taxon>
        <taxon>Actinopterygii</taxon>
        <taxon>Neopterygii</taxon>
        <taxon>Teleostei</taxon>
        <taxon>Osteoglossocephala</taxon>
        <taxon>Osteoglossomorpha</taxon>
        <taxon>Osteoglossiformes</taxon>
        <taxon>Mormyridae</taxon>
        <taxon>Paramormyrops</taxon>
    </lineage>
</organism>
<sequence length="954" mass="107067">MSRRIKARSPASRQRTFRFWPSAWRSCRRCDRAAGGSFSFGWSCVPSGGALNSIQAALHISNMGQVTFSSTCLSCVPLIWYKDTDHVHTVHSCLCLCVSVFPSLPLCVCVPVSAPVCLCSSLGLRLSVFYLCFCMSVFPSEPQGFNPPIWASRSLCSICVSEYLCCHLCLCVSVSLSAQLLLPQTPKTIPKASLMTRVLVRRPRPPETGRQTVRITVARPVPQGSSMLPLDSTEAGGPRFDTRGMVLPHSILGTLENFKQDMEARGELELVKRVPASLGVRPLVKVVQKGSPVKQHCPLDPQSQALHHWEHHMVERRRQQDFLSRLLHKPVQTLLMTQSDWLRETQERRELISRGLPALCSGQGYHVGSGFWKLPQNIGDEFSGITSTLTRRERGYPEPITRIGQPRRIRLETGNALPEVSPSACRTWAHSLYLQHRWQELGELLMDQGFTQPEIDGLEVIGRNQVFSADTAECCSLNEGKREQAEEEKETVKRENSAELKNPPAQDDDITPDTVLVPVLHFCGHRACWTGSSPSHQGAVGVTGQLSFEAPIGQKTSSYLELHNEGSTAIYYYWRRQALRHSFREADGHGYRETGGHGRGQSFYFNSNTGIILPGEMQRILFTFKSTTAGIFHEAWCLNTHPVLLSGASLQVTLSGVAFHQDENVQQRATLERGLLQKEAASVCRLLLSELLQGAHSPERPDSPAEHHLTEEGCFCRANPQQGAVQMLRELWEQVAPRGGDPHHHAPAWDLSVPSLRQTLLAMPEGEREGTVQRHKENALACFNTLVLELQQFHERPQALSPYTIGLQLWRELLDKMVSEALWQRHLLKLPYRDAWADSRLDPAGFNVKKEDNSEKKGGISVEEEEKKGAMKQPGNDRPTEEQLSSKRKGQDEKHHRMLGEEVLSGGRSLKCDLVESQEELQEQYRQKLYQQTYSLLEELVDSLCELLDETQSS</sequence>
<reference evidence="2" key="2">
    <citation type="submission" date="2025-09" db="UniProtKB">
        <authorList>
            <consortium name="Ensembl"/>
        </authorList>
    </citation>
    <scope>IDENTIFICATION</scope>
</reference>
<protein>
    <submittedName>
        <fullName evidence="2">MYCBP associated protein</fullName>
    </submittedName>
</protein>
<feature type="compositionally biased region" description="Basic and acidic residues" evidence="1">
    <location>
        <begin position="878"/>
        <end position="900"/>
    </location>
</feature>
<evidence type="ECO:0000313" key="2">
    <source>
        <dbReference type="Ensembl" id="ENSPKIP00000028373.1"/>
    </source>
</evidence>
<feature type="compositionally biased region" description="Basic and acidic residues" evidence="1">
    <location>
        <begin position="479"/>
        <end position="498"/>
    </location>
</feature>
<dbReference type="InterPro" id="IPR013783">
    <property type="entry name" value="Ig-like_fold"/>
</dbReference>
<dbReference type="AlphaFoldDB" id="A0A3B3SD50"/>
<keyword evidence="3" id="KW-1185">Reference proteome</keyword>
<dbReference type="InterPro" id="IPR032707">
    <property type="entry name" value="MYCBPAP"/>
</dbReference>
<feature type="compositionally biased region" description="Basic and acidic residues" evidence="1">
    <location>
        <begin position="848"/>
        <end position="858"/>
    </location>
</feature>
<feature type="region of interest" description="Disordered" evidence="1">
    <location>
        <begin position="844"/>
        <end position="904"/>
    </location>
</feature>
<proteinExistence type="predicted"/>
<evidence type="ECO:0000313" key="3">
    <source>
        <dbReference type="Proteomes" id="UP000261540"/>
    </source>
</evidence>
<dbReference type="Pfam" id="PF14646">
    <property type="entry name" value="MYCBPAP"/>
    <property type="match status" value="1"/>
</dbReference>
<evidence type="ECO:0000256" key="1">
    <source>
        <dbReference type="SAM" id="MobiDB-lite"/>
    </source>
</evidence>
<reference evidence="2" key="1">
    <citation type="submission" date="2025-08" db="UniProtKB">
        <authorList>
            <consortium name="Ensembl"/>
        </authorList>
    </citation>
    <scope>IDENTIFICATION</scope>
</reference>
<dbReference type="Ensembl" id="ENSPKIT00000009151.1">
    <property type="protein sequence ID" value="ENSPKIP00000028373.1"/>
    <property type="gene ID" value="ENSPKIG00000009999.1"/>
</dbReference>
<dbReference type="PANTHER" id="PTHR48421:SF1">
    <property type="entry name" value="MYCBP-ASSOCIATED PROTEIN"/>
    <property type="match status" value="1"/>
</dbReference>
<feature type="region of interest" description="Disordered" evidence="1">
    <location>
        <begin position="478"/>
        <end position="511"/>
    </location>
</feature>
<dbReference type="GeneTree" id="ENSGT00640000091565"/>
<dbReference type="Gene3D" id="2.60.40.10">
    <property type="entry name" value="Immunoglobulins"/>
    <property type="match status" value="1"/>
</dbReference>
<dbReference type="PANTHER" id="PTHR48421">
    <property type="entry name" value="MYCBP-ASSOCIATED PROTEIN"/>
    <property type="match status" value="1"/>
</dbReference>
<dbReference type="STRING" id="1676925.ENSPKIP00000028373"/>